<accession>A0A943EKI2</accession>
<proteinExistence type="predicted"/>
<sequence>MKKRYAIVVDCANCAAKMEGIAQETPGVKAAAVNFMTQKMAIEFESGADVGTVMNAVKERCEKVDADAKVLI</sequence>
<dbReference type="InterPro" id="IPR036163">
    <property type="entry name" value="HMA_dom_sf"/>
</dbReference>
<dbReference type="CDD" id="cd00371">
    <property type="entry name" value="HMA"/>
    <property type="match status" value="1"/>
</dbReference>
<dbReference type="Pfam" id="PF00403">
    <property type="entry name" value="HMA"/>
    <property type="match status" value="1"/>
</dbReference>
<dbReference type="Proteomes" id="UP000754226">
    <property type="component" value="Unassembled WGS sequence"/>
</dbReference>
<name>A0A943EKI2_9FIRM</name>
<dbReference type="Gene3D" id="3.30.70.100">
    <property type="match status" value="1"/>
</dbReference>
<dbReference type="SUPFAM" id="SSF55008">
    <property type="entry name" value="HMA, heavy metal-associated domain"/>
    <property type="match status" value="1"/>
</dbReference>
<protein>
    <submittedName>
        <fullName evidence="2">Heavy-metal-associated domain-containing protein</fullName>
    </submittedName>
</protein>
<dbReference type="InterPro" id="IPR006121">
    <property type="entry name" value="HMA_dom"/>
</dbReference>
<dbReference type="PROSITE" id="PS50846">
    <property type="entry name" value="HMA_2"/>
    <property type="match status" value="1"/>
</dbReference>
<evidence type="ECO:0000259" key="1">
    <source>
        <dbReference type="PROSITE" id="PS50846"/>
    </source>
</evidence>
<gene>
    <name evidence="2" type="ORF">KHX13_04455</name>
</gene>
<evidence type="ECO:0000313" key="3">
    <source>
        <dbReference type="Proteomes" id="UP000754226"/>
    </source>
</evidence>
<evidence type="ECO:0000313" key="2">
    <source>
        <dbReference type="EMBL" id="MBS5519572.1"/>
    </source>
</evidence>
<dbReference type="EMBL" id="JAGZCZ010000005">
    <property type="protein sequence ID" value="MBS5519572.1"/>
    <property type="molecule type" value="Genomic_DNA"/>
</dbReference>
<dbReference type="GO" id="GO:0046872">
    <property type="term" value="F:metal ion binding"/>
    <property type="evidence" value="ECO:0007669"/>
    <property type="project" value="InterPro"/>
</dbReference>
<organism evidence="2 3">
    <name type="scientific">Acidaminococcus intestini</name>
    <dbReference type="NCBI Taxonomy" id="187327"/>
    <lineage>
        <taxon>Bacteria</taxon>
        <taxon>Bacillati</taxon>
        <taxon>Bacillota</taxon>
        <taxon>Negativicutes</taxon>
        <taxon>Acidaminococcales</taxon>
        <taxon>Acidaminococcaceae</taxon>
        <taxon>Acidaminococcus</taxon>
    </lineage>
</organism>
<feature type="domain" description="HMA" evidence="1">
    <location>
        <begin position="1"/>
        <end position="69"/>
    </location>
</feature>
<reference evidence="2" key="1">
    <citation type="submission" date="2021-02" db="EMBL/GenBank/DDBJ databases">
        <title>Infant gut strain persistence is associated with maternal origin, phylogeny, and functional potential including surface adhesion and iron acquisition.</title>
        <authorList>
            <person name="Lou Y.C."/>
        </authorList>
    </citation>
    <scope>NUCLEOTIDE SEQUENCE</scope>
    <source>
        <strain evidence="2">L3_106_000M1_dasL3_106_000M1_concoct_15</strain>
    </source>
</reference>
<dbReference type="AlphaFoldDB" id="A0A943EKI2"/>
<comment type="caution">
    <text evidence="2">The sequence shown here is derived from an EMBL/GenBank/DDBJ whole genome shotgun (WGS) entry which is preliminary data.</text>
</comment>